<dbReference type="InterPro" id="IPR024172">
    <property type="entry name" value="AadA/Aad9"/>
</dbReference>
<evidence type="ECO:0000259" key="7">
    <source>
        <dbReference type="Pfam" id="PF13427"/>
    </source>
</evidence>
<dbReference type="Pfam" id="PF13427">
    <property type="entry name" value="AadA_C"/>
    <property type="match status" value="1"/>
</dbReference>
<evidence type="ECO:0000256" key="3">
    <source>
        <dbReference type="ARBA" id="ARBA00035126"/>
    </source>
</evidence>
<evidence type="ECO:0000256" key="5">
    <source>
        <dbReference type="ARBA" id="ARBA00047831"/>
    </source>
</evidence>
<accession>A0A1M6YUU2</accession>
<dbReference type="Gene3D" id="3.30.460.10">
    <property type="entry name" value="Beta Polymerase, domain 2"/>
    <property type="match status" value="1"/>
</dbReference>
<dbReference type="Pfam" id="PF18765">
    <property type="entry name" value="Polbeta"/>
    <property type="match status" value="1"/>
</dbReference>
<proteinExistence type="predicted"/>
<dbReference type="AlphaFoldDB" id="A0A1M6YUU2"/>
<organism evidence="9 10">
    <name type="scientific">Roseovarius pacificus</name>
    <dbReference type="NCBI Taxonomy" id="337701"/>
    <lineage>
        <taxon>Bacteria</taxon>
        <taxon>Pseudomonadati</taxon>
        <taxon>Pseudomonadota</taxon>
        <taxon>Alphaproteobacteria</taxon>
        <taxon>Rhodobacterales</taxon>
        <taxon>Roseobacteraceae</taxon>
        <taxon>Roseovarius</taxon>
    </lineage>
</organism>
<dbReference type="GO" id="GO:0009012">
    <property type="term" value="F:aminoglycoside 3''-adenylyltransferase activity"/>
    <property type="evidence" value="ECO:0007669"/>
    <property type="project" value="UniProtKB-EC"/>
</dbReference>
<evidence type="ECO:0000256" key="1">
    <source>
        <dbReference type="ARBA" id="ARBA00022679"/>
    </source>
</evidence>
<keyword evidence="2" id="KW-0046">Antibiotic resistance</keyword>
<keyword evidence="9" id="KW-0548">Nucleotidyltransferase</keyword>
<reference evidence="9 10" key="1">
    <citation type="submission" date="2016-11" db="EMBL/GenBank/DDBJ databases">
        <authorList>
            <person name="Jaros S."/>
            <person name="Januszkiewicz K."/>
            <person name="Wedrychowicz H."/>
        </authorList>
    </citation>
    <scope>NUCLEOTIDE SEQUENCE [LARGE SCALE GENOMIC DNA]</scope>
    <source>
        <strain evidence="9 10">DSM 29589</strain>
    </source>
</reference>
<dbReference type="InterPro" id="IPR025184">
    <property type="entry name" value="AadA_C"/>
</dbReference>
<evidence type="ECO:0000313" key="10">
    <source>
        <dbReference type="Proteomes" id="UP000183974"/>
    </source>
</evidence>
<evidence type="ECO:0000256" key="6">
    <source>
        <dbReference type="ARBA" id="ARBA00048566"/>
    </source>
</evidence>
<feature type="domain" description="Adenylyltransferase AadA C-terminal" evidence="7">
    <location>
        <begin position="151"/>
        <end position="250"/>
    </location>
</feature>
<name>A0A1M6YUU2_9RHOB</name>
<evidence type="ECO:0000256" key="2">
    <source>
        <dbReference type="ARBA" id="ARBA00023251"/>
    </source>
</evidence>
<dbReference type="GO" id="GO:0070566">
    <property type="term" value="F:adenylyltransferase activity"/>
    <property type="evidence" value="ECO:0007669"/>
    <property type="project" value="InterPro"/>
</dbReference>
<comment type="catalytic activity">
    <reaction evidence="5">
        <text>spectinomycin + ATP = 9-O-adenylylspectinomycin + diphosphate</text>
        <dbReference type="Rhea" id="RHEA:63228"/>
        <dbReference type="ChEBI" id="CHEBI:30616"/>
        <dbReference type="ChEBI" id="CHEBI:33019"/>
        <dbReference type="ChEBI" id="CHEBI:146260"/>
        <dbReference type="ChEBI" id="CHEBI:146261"/>
    </reaction>
</comment>
<sequence length="258" mass="28262">MQTAPYQNEQIRSASAILHRIFGDALLGVYLHGSAVSGGLQPQSDIDLLVVVDSELTESQRNGLLMDLLRLSGRHPAVPGGPRCLEVVVFCQSELVRGDYPARAEFVYGEWLRDAFEAGESPIPERDPEYSLVIAQAREEAIPLLGPPGDELLTEVSPEHVRQAMRDALPDLLNGLHGDERNVLLTLARMWHTASTGKFITKDAAATWAIPRLSGPDAMTLEHARRAYLGEVTDDWSSQSDAAQKLAGHMGEYVTDLL</sequence>
<evidence type="ECO:0000256" key="4">
    <source>
        <dbReference type="ARBA" id="ARBA00035252"/>
    </source>
</evidence>
<dbReference type="EC" id="2.7.7.47" evidence="3"/>
<keyword evidence="1 9" id="KW-0808">Transferase</keyword>
<dbReference type="NCBIfam" id="NF010309">
    <property type="entry name" value="PRK13746.1"/>
    <property type="match status" value="1"/>
</dbReference>
<protein>
    <recommendedName>
        <fullName evidence="4">Aminoglycoside (3'') (9) adenylyltransferase</fullName>
        <ecNumber evidence="3">2.7.7.47</ecNumber>
    </recommendedName>
</protein>
<feature type="domain" description="Polymerase beta nucleotidyltransferase" evidence="8">
    <location>
        <begin position="27"/>
        <end position="71"/>
    </location>
</feature>
<dbReference type="EMBL" id="FRBR01000001">
    <property type="protein sequence ID" value="SHL21865.1"/>
    <property type="molecule type" value="Genomic_DNA"/>
</dbReference>
<dbReference type="CDD" id="cd05403">
    <property type="entry name" value="NT_KNTase_like"/>
    <property type="match status" value="1"/>
</dbReference>
<dbReference type="OrthoDB" id="7058480at2"/>
<dbReference type="SUPFAM" id="SSF81301">
    <property type="entry name" value="Nucleotidyltransferase"/>
    <property type="match status" value="1"/>
</dbReference>
<evidence type="ECO:0000259" key="8">
    <source>
        <dbReference type="Pfam" id="PF18765"/>
    </source>
</evidence>
<keyword evidence="10" id="KW-1185">Reference proteome</keyword>
<dbReference type="GO" id="GO:0046677">
    <property type="term" value="P:response to antibiotic"/>
    <property type="evidence" value="ECO:0007669"/>
    <property type="project" value="UniProtKB-KW"/>
</dbReference>
<comment type="catalytic activity">
    <reaction evidence="6">
        <text>streptomycin + ATP = 3''-O-adenylylstreptomycin + diphosphate</text>
        <dbReference type="Rhea" id="RHEA:20245"/>
        <dbReference type="ChEBI" id="CHEBI:30616"/>
        <dbReference type="ChEBI" id="CHEBI:33019"/>
        <dbReference type="ChEBI" id="CHEBI:58007"/>
        <dbReference type="ChEBI" id="CHEBI:58605"/>
        <dbReference type="EC" id="2.7.7.47"/>
    </reaction>
</comment>
<dbReference type="PIRSF" id="PIRSF000819">
    <property type="entry name" value="Streptomycin_3-adenylyltransf"/>
    <property type="match status" value="1"/>
</dbReference>
<evidence type="ECO:0000313" key="9">
    <source>
        <dbReference type="EMBL" id="SHL21865.1"/>
    </source>
</evidence>
<dbReference type="Proteomes" id="UP000183974">
    <property type="component" value="Unassembled WGS sequence"/>
</dbReference>
<dbReference type="InterPro" id="IPR043519">
    <property type="entry name" value="NT_sf"/>
</dbReference>
<gene>
    <name evidence="9" type="ORF">SAMN05444398_1011039</name>
</gene>
<dbReference type="RefSeq" id="WP_073033451.1">
    <property type="nucleotide sequence ID" value="NZ_BMLR01000001.1"/>
</dbReference>
<dbReference type="STRING" id="337701.SAMN05444398_1011039"/>
<dbReference type="InterPro" id="IPR041633">
    <property type="entry name" value="Polbeta"/>
</dbReference>